<organism evidence="1 2">
    <name type="scientific">Hydra vulgaris</name>
    <name type="common">Hydra</name>
    <name type="synonym">Hydra attenuata</name>
    <dbReference type="NCBI Taxonomy" id="6087"/>
    <lineage>
        <taxon>Eukaryota</taxon>
        <taxon>Metazoa</taxon>
        <taxon>Cnidaria</taxon>
        <taxon>Hydrozoa</taxon>
        <taxon>Hydroidolina</taxon>
        <taxon>Anthoathecata</taxon>
        <taxon>Aplanulata</taxon>
        <taxon>Hydridae</taxon>
        <taxon>Hydra</taxon>
    </lineage>
</organism>
<name>A0ABM4D9S6_HYDVU</name>
<sequence>MSTSTHSINEGITKIPNQSYFNHNKGNQPTPNIAFFNVYQPPNVIINININMDTPSNPQTENTIIGAEKPSTQCEDEKRYDCDDGDNSNKLIKERSLDRNNQNCDGNNIEDVSNMIGSVSLEENSFQNSQVPDLMLNSSLVNGINVLENVPVETDDRSNDENKLVNGINVQENVPVETDDRSNDENKLVNRIDVHENVPVETDRLNDEKKLVKGISVLENVPVETDDYCLNNEKKLGNNQLLNNNQNCAFDDLSDDDKNRFKQKASLSIKYYCNGFPCLIKNLDQNERLDEFVDYFKLQENDRKKILLAYCGGGNPAKSLFEKLEQCKPKLKIKDLCACLQTLCLNRALEFLNSFNYSDEEKVSNIKKIDLSNFTYKLISLIPNEQPWKDVAFKLLDTKEDVNRIAKSIMYQNAYSPTEKLIDILSSQRLTMQEFLNALQNCKILDAYELMCQQIIATIEEEKKFEKK</sequence>
<protein>
    <submittedName>
        <fullName evidence="2">Uncharacterized protein LOC136089230 isoform X1</fullName>
    </submittedName>
</protein>
<dbReference type="Proteomes" id="UP001652625">
    <property type="component" value="Chromosome 13"/>
</dbReference>
<dbReference type="SUPFAM" id="SSF47986">
    <property type="entry name" value="DEATH domain"/>
    <property type="match status" value="1"/>
</dbReference>
<dbReference type="GeneID" id="136089230"/>
<evidence type="ECO:0000313" key="1">
    <source>
        <dbReference type="Proteomes" id="UP001652625"/>
    </source>
</evidence>
<evidence type="ECO:0000313" key="2">
    <source>
        <dbReference type="RefSeq" id="XP_065671094.1"/>
    </source>
</evidence>
<dbReference type="InterPro" id="IPR011029">
    <property type="entry name" value="DEATH-like_dom_sf"/>
</dbReference>
<accession>A0ABM4D9S6</accession>
<dbReference type="Gene3D" id="1.10.533.10">
    <property type="entry name" value="Death Domain, Fas"/>
    <property type="match status" value="1"/>
</dbReference>
<gene>
    <name evidence="2" type="primary">LOC136089230</name>
</gene>
<reference evidence="2" key="1">
    <citation type="submission" date="2025-08" db="UniProtKB">
        <authorList>
            <consortium name="RefSeq"/>
        </authorList>
    </citation>
    <scope>IDENTIFICATION</scope>
</reference>
<keyword evidence="1" id="KW-1185">Reference proteome</keyword>
<proteinExistence type="predicted"/>
<dbReference type="RefSeq" id="XP_065671094.1">
    <property type="nucleotide sequence ID" value="XM_065815022.1"/>
</dbReference>